<keyword evidence="3" id="KW-0808">Transferase</keyword>
<protein>
    <submittedName>
        <fullName evidence="9">Laccase domain-containing protein</fullName>
    </submittedName>
</protein>
<gene>
    <name evidence="9" type="ORF">KC573_03755</name>
</gene>
<comment type="catalytic activity">
    <reaction evidence="6">
        <text>adenosine + H2O + H(+) = inosine + NH4(+)</text>
        <dbReference type="Rhea" id="RHEA:24408"/>
        <dbReference type="ChEBI" id="CHEBI:15377"/>
        <dbReference type="ChEBI" id="CHEBI:15378"/>
        <dbReference type="ChEBI" id="CHEBI:16335"/>
        <dbReference type="ChEBI" id="CHEBI:17596"/>
        <dbReference type="ChEBI" id="CHEBI:28938"/>
        <dbReference type="EC" id="3.5.4.4"/>
    </reaction>
    <physiologicalReaction direction="left-to-right" evidence="6">
        <dbReference type="Rhea" id="RHEA:24409"/>
    </physiologicalReaction>
</comment>
<dbReference type="Pfam" id="PF02578">
    <property type="entry name" value="Cu-oxidase_4"/>
    <property type="match status" value="1"/>
</dbReference>
<keyword evidence="5" id="KW-0862">Zinc</keyword>
<dbReference type="Gene3D" id="3.60.140.10">
    <property type="entry name" value="CNF1/YfiH-like putative cysteine hydrolases"/>
    <property type="match status" value="1"/>
</dbReference>
<name>A0A955LWF5_UNCKA</name>
<comment type="catalytic activity">
    <reaction evidence="8">
        <text>S-methyl-5'-thioadenosine + phosphate = 5-(methylsulfanyl)-alpha-D-ribose 1-phosphate + adenine</text>
        <dbReference type="Rhea" id="RHEA:11852"/>
        <dbReference type="ChEBI" id="CHEBI:16708"/>
        <dbReference type="ChEBI" id="CHEBI:17509"/>
        <dbReference type="ChEBI" id="CHEBI:43474"/>
        <dbReference type="ChEBI" id="CHEBI:58533"/>
        <dbReference type="EC" id="2.4.2.28"/>
    </reaction>
    <physiologicalReaction direction="left-to-right" evidence="8">
        <dbReference type="Rhea" id="RHEA:11853"/>
    </physiologicalReaction>
</comment>
<comment type="catalytic activity">
    <reaction evidence="1">
        <text>inosine + phosphate = alpha-D-ribose 1-phosphate + hypoxanthine</text>
        <dbReference type="Rhea" id="RHEA:27646"/>
        <dbReference type="ChEBI" id="CHEBI:17368"/>
        <dbReference type="ChEBI" id="CHEBI:17596"/>
        <dbReference type="ChEBI" id="CHEBI:43474"/>
        <dbReference type="ChEBI" id="CHEBI:57720"/>
        <dbReference type="EC" id="2.4.2.1"/>
    </reaction>
    <physiologicalReaction direction="left-to-right" evidence="1">
        <dbReference type="Rhea" id="RHEA:27647"/>
    </physiologicalReaction>
</comment>
<dbReference type="InterPro" id="IPR038371">
    <property type="entry name" value="Cu_polyphenol_OxRdtase_sf"/>
</dbReference>
<accession>A0A955LWF5</accession>
<dbReference type="GO" id="GO:0017061">
    <property type="term" value="F:S-methyl-5-thioadenosine phosphorylase activity"/>
    <property type="evidence" value="ECO:0007669"/>
    <property type="project" value="UniProtKB-EC"/>
</dbReference>
<evidence type="ECO:0000256" key="1">
    <source>
        <dbReference type="ARBA" id="ARBA00000553"/>
    </source>
</evidence>
<dbReference type="Proteomes" id="UP000699691">
    <property type="component" value="Unassembled WGS sequence"/>
</dbReference>
<reference evidence="9" key="2">
    <citation type="journal article" date="2021" name="Microbiome">
        <title>Successional dynamics and alternative stable states in a saline activated sludge microbial community over 9 years.</title>
        <authorList>
            <person name="Wang Y."/>
            <person name="Ye J."/>
            <person name="Ju F."/>
            <person name="Liu L."/>
            <person name="Boyd J.A."/>
            <person name="Deng Y."/>
            <person name="Parks D.H."/>
            <person name="Jiang X."/>
            <person name="Yin X."/>
            <person name="Woodcroft B.J."/>
            <person name="Tyson G.W."/>
            <person name="Hugenholtz P."/>
            <person name="Polz M.F."/>
            <person name="Zhang T."/>
        </authorList>
    </citation>
    <scope>NUCLEOTIDE SEQUENCE</scope>
    <source>
        <strain evidence="9">HKST-UBA02</strain>
    </source>
</reference>
<comment type="caution">
    <text evidence="9">The sequence shown here is derived from an EMBL/GenBank/DDBJ whole genome shotgun (WGS) entry which is preliminary data.</text>
</comment>
<dbReference type="GO" id="GO:0046872">
    <property type="term" value="F:metal ion binding"/>
    <property type="evidence" value="ECO:0007669"/>
    <property type="project" value="UniProtKB-KW"/>
</dbReference>
<dbReference type="EMBL" id="JAGQKY010000197">
    <property type="protein sequence ID" value="MCA9397922.1"/>
    <property type="molecule type" value="Genomic_DNA"/>
</dbReference>
<evidence type="ECO:0000256" key="4">
    <source>
        <dbReference type="ARBA" id="ARBA00022723"/>
    </source>
</evidence>
<evidence type="ECO:0000256" key="6">
    <source>
        <dbReference type="ARBA" id="ARBA00047989"/>
    </source>
</evidence>
<comment type="similarity">
    <text evidence="2">Belongs to the purine nucleoside phosphorylase YfiH/LACC1 family.</text>
</comment>
<evidence type="ECO:0000256" key="5">
    <source>
        <dbReference type="ARBA" id="ARBA00022833"/>
    </source>
</evidence>
<dbReference type="SUPFAM" id="SSF64438">
    <property type="entry name" value="CNF1/YfiH-like putative cysteine hydrolases"/>
    <property type="match status" value="1"/>
</dbReference>
<evidence type="ECO:0000313" key="10">
    <source>
        <dbReference type="Proteomes" id="UP000699691"/>
    </source>
</evidence>
<proteinExistence type="inferred from homology"/>
<reference evidence="9" key="1">
    <citation type="submission" date="2020-04" db="EMBL/GenBank/DDBJ databases">
        <authorList>
            <person name="Zhang T."/>
        </authorList>
    </citation>
    <scope>NUCLEOTIDE SEQUENCE</scope>
    <source>
        <strain evidence="9">HKST-UBA02</strain>
    </source>
</reference>
<dbReference type="InterPro" id="IPR011324">
    <property type="entry name" value="Cytotoxic_necrot_fac-like_cat"/>
</dbReference>
<sequence>MKSLPFIVDSKTGLGHFKRLEEFFGVKNAVTFDSKRWGNMSPKYAINDNEKKEISGKDQVLATDYFDTDTLISVSTPLEPSLLHVTKETVKVLDYANQRSGDGFLEPIITANIVVLEVPDIEVVFAPADCAILYVVVNGFDGVLAMHIGAPQAVQDTHLKGVAFFRDILQGDISMAEVFITPHICPRHYLLSAERREHYISISPKVIEYFASQEDDLYGFDFISLVKEDLNTQFGITTFHESELCTFEEAQNGNLFSHRLSSQQPDRYQEGRFNVAFSLSS</sequence>
<keyword evidence="4" id="KW-0479">Metal-binding</keyword>
<evidence type="ECO:0000256" key="7">
    <source>
        <dbReference type="ARBA" id="ARBA00048968"/>
    </source>
</evidence>
<dbReference type="InterPro" id="IPR003730">
    <property type="entry name" value="Cu_polyphenol_OxRdtase"/>
</dbReference>
<evidence type="ECO:0000256" key="3">
    <source>
        <dbReference type="ARBA" id="ARBA00022679"/>
    </source>
</evidence>
<organism evidence="9 10">
    <name type="scientific">candidate division WWE3 bacterium</name>
    <dbReference type="NCBI Taxonomy" id="2053526"/>
    <lineage>
        <taxon>Bacteria</taxon>
        <taxon>Katanobacteria</taxon>
    </lineage>
</organism>
<dbReference type="AlphaFoldDB" id="A0A955LWF5"/>
<comment type="catalytic activity">
    <reaction evidence="7">
        <text>adenosine + phosphate = alpha-D-ribose 1-phosphate + adenine</text>
        <dbReference type="Rhea" id="RHEA:27642"/>
        <dbReference type="ChEBI" id="CHEBI:16335"/>
        <dbReference type="ChEBI" id="CHEBI:16708"/>
        <dbReference type="ChEBI" id="CHEBI:43474"/>
        <dbReference type="ChEBI" id="CHEBI:57720"/>
        <dbReference type="EC" id="2.4.2.1"/>
    </reaction>
    <physiologicalReaction direction="left-to-right" evidence="7">
        <dbReference type="Rhea" id="RHEA:27643"/>
    </physiologicalReaction>
</comment>
<evidence type="ECO:0000256" key="2">
    <source>
        <dbReference type="ARBA" id="ARBA00007353"/>
    </source>
</evidence>
<evidence type="ECO:0000313" key="9">
    <source>
        <dbReference type="EMBL" id="MCA9397922.1"/>
    </source>
</evidence>
<evidence type="ECO:0000256" key="8">
    <source>
        <dbReference type="ARBA" id="ARBA00049893"/>
    </source>
</evidence>